<evidence type="ECO:0000259" key="4">
    <source>
        <dbReference type="SMART" id="SM00474"/>
    </source>
</evidence>
<dbReference type="AlphaFoldDB" id="A0A7N2M2Z8"/>
<evidence type="ECO:0000256" key="1">
    <source>
        <dbReference type="ARBA" id="ARBA00022722"/>
    </source>
</evidence>
<dbReference type="GO" id="GO:0005737">
    <property type="term" value="C:cytoplasm"/>
    <property type="evidence" value="ECO:0007669"/>
    <property type="project" value="TreeGrafter"/>
</dbReference>
<organism evidence="5 6">
    <name type="scientific">Quercus lobata</name>
    <name type="common">Valley oak</name>
    <dbReference type="NCBI Taxonomy" id="97700"/>
    <lineage>
        <taxon>Eukaryota</taxon>
        <taxon>Viridiplantae</taxon>
        <taxon>Streptophyta</taxon>
        <taxon>Embryophyta</taxon>
        <taxon>Tracheophyta</taxon>
        <taxon>Spermatophyta</taxon>
        <taxon>Magnoliopsida</taxon>
        <taxon>eudicotyledons</taxon>
        <taxon>Gunneridae</taxon>
        <taxon>Pentapetalae</taxon>
        <taxon>rosids</taxon>
        <taxon>fabids</taxon>
        <taxon>Fagales</taxon>
        <taxon>Fagaceae</taxon>
        <taxon>Quercus</taxon>
    </lineage>
</organism>
<dbReference type="InterPro" id="IPR012337">
    <property type="entry name" value="RNaseH-like_sf"/>
</dbReference>
<dbReference type="GO" id="GO:0003676">
    <property type="term" value="F:nucleic acid binding"/>
    <property type="evidence" value="ECO:0007669"/>
    <property type="project" value="InterPro"/>
</dbReference>
<evidence type="ECO:0000313" key="5">
    <source>
        <dbReference type="EnsemblPlants" id="QL07p013665:mrna"/>
    </source>
</evidence>
<dbReference type="GO" id="GO:0008408">
    <property type="term" value="F:3'-5' exonuclease activity"/>
    <property type="evidence" value="ECO:0007669"/>
    <property type="project" value="InterPro"/>
</dbReference>
<proteinExistence type="predicted"/>
<dbReference type="SMART" id="SM00474">
    <property type="entry name" value="35EXOc"/>
    <property type="match status" value="1"/>
</dbReference>
<protein>
    <recommendedName>
        <fullName evidence="4">3'-5' exonuclease domain-containing protein</fullName>
    </recommendedName>
</protein>
<dbReference type="Gramene" id="QL07p013665:mrna">
    <property type="protein sequence ID" value="QL07p013665:mrna"/>
    <property type="gene ID" value="QL07p013665"/>
</dbReference>
<keyword evidence="3" id="KW-0472">Membrane</keyword>
<dbReference type="InterPro" id="IPR051132">
    <property type="entry name" value="3-5_Exonuclease_domain"/>
</dbReference>
<dbReference type="PANTHER" id="PTHR13620">
    <property type="entry name" value="3-5 EXONUCLEASE"/>
    <property type="match status" value="1"/>
</dbReference>
<dbReference type="Pfam" id="PF01612">
    <property type="entry name" value="DNA_pol_A_exo1"/>
    <property type="match status" value="1"/>
</dbReference>
<name>A0A7N2M2Z8_QUELO</name>
<evidence type="ECO:0000256" key="2">
    <source>
        <dbReference type="ARBA" id="ARBA00022801"/>
    </source>
</evidence>
<sequence length="311" mass="34908">MAMSIVDLEVNQETHDLFEVTLESDHIQTLVTHTPQMVDSWLSDIYRIHRRRLHHLIVGLDVEWRPSFNRNIENPVATLQLCVGRRCLIFQLIYATHFPNSLIEFLGDEDFTFVGVGIASDVEKLLDDYDLKVGNVVDLRGLAVDRLGNRDLKNAGLKGLARAVLGLEVHKPRHVTMSRWDNEWLDYNQIQYACVDAFLSFEIGSDVSVALLTLFLLFAFGKSPRVFFGLYVGFVYSFGWAYMAWGLYPLAVLVVEEVNVVLSYLMGGKIRGGACSESDVAEDKRSLAGMLCMAGIDGLVLMLVVAAFVLL</sequence>
<accession>A0A7N2M2Z8</accession>
<dbReference type="CDD" id="cd06141">
    <property type="entry name" value="WRN_exo"/>
    <property type="match status" value="1"/>
</dbReference>
<dbReference type="InterPro" id="IPR036397">
    <property type="entry name" value="RNaseH_sf"/>
</dbReference>
<reference evidence="5 6" key="1">
    <citation type="journal article" date="2016" name="G3 (Bethesda)">
        <title>First Draft Assembly and Annotation of the Genome of a California Endemic Oak Quercus lobata Nee (Fagaceae).</title>
        <authorList>
            <person name="Sork V.L."/>
            <person name="Fitz-Gibbon S.T."/>
            <person name="Puiu D."/>
            <person name="Crepeau M."/>
            <person name="Gugger P.F."/>
            <person name="Sherman R."/>
            <person name="Stevens K."/>
            <person name="Langley C.H."/>
            <person name="Pellegrini M."/>
            <person name="Salzberg S.L."/>
        </authorList>
    </citation>
    <scope>NUCLEOTIDE SEQUENCE [LARGE SCALE GENOMIC DNA]</scope>
    <source>
        <strain evidence="5 6">cv. SW786</strain>
    </source>
</reference>
<dbReference type="EnsemblPlants" id="QL07p013665:mrna">
    <property type="protein sequence ID" value="QL07p013665:mrna"/>
    <property type="gene ID" value="QL07p013665"/>
</dbReference>
<feature type="transmembrane region" description="Helical" evidence="3">
    <location>
        <begin position="287"/>
        <end position="310"/>
    </location>
</feature>
<feature type="transmembrane region" description="Helical" evidence="3">
    <location>
        <begin position="226"/>
        <end position="242"/>
    </location>
</feature>
<keyword evidence="3" id="KW-1133">Transmembrane helix</keyword>
<dbReference type="PANTHER" id="PTHR13620:SF105">
    <property type="entry name" value="OS01G0737700 PROTEIN"/>
    <property type="match status" value="1"/>
</dbReference>
<dbReference type="FunFam" id="3.30.420.10:FF:000054">
    <property type="entry name" value="Werner Syndrome-like exonuclease"/>
    <property type="match status" value="1"/>
</dbReference>
<keyword evidence="3" id="KW-0812">Transmembrane</keyword>
<dbReference type="Proteomes" id="UP000594261">
    <property type="component" value="Chromosome 7"/>
</dbReference>
<reference evidence="5" key="2">
    <citation type="submission" date="2021-01" db="UniProtKB">
        <authorList>
            <consortium name="EnsemblPlants"/>
        </authorList>
    </citation>
    <scope>IDENTIFICATION</scope>
</reference>
<evidence type="ECO:0000256" key="3">
    <source>
        <dbReference type="SAM" id="Phobius"/>
    </source>
</evidence>
<dbReference type="GO" id="GO:0006139">
    <property type="term" value="P:nucleobase-containing compound metabolic process"/>
    <property type="evidence" value="ECO:0007669"/>
    <property type="project" value="InterPro"/>
</dbReference>
<dbReference type="EMBL" id="LRBV02000007">
    <property type="status" value="NOT_ANNOTATED_CDS"/>
    <property type="molecule type" value="Genomic_DNA"/>
</dbReference>
<dbReference type="GO" id="GO:0005634">
    <property type="term" value="C:nucleus"/>
    <property type="evidence" value="ECO:0007669"/>
    <property type="project" value="TreeGrafter"/>
</dbReference>
<dbReference type="InterPro" id="IPR002562">
    <property type="entry name" value="3'-5'_exonuclease_dom"/>
</dbReference>
<feature type="domain" description="3'-5' exonuclease" evidence="4">
    <location>
        <begin position="29"/>
        <end position="212"/>
    </location>
</feature>
<evidence type="ECO:0000313" key="6">
    <source>
        <dbReference type="Proteomes" id="UP000594261"/>
    </source>
</evidence>
<feature type="transmembrane region" description="Helical" evidence="3">
    <location>
        <begin position="197"/>
        <end position="219"/>
    </location>
</feature>
<dbReference type="SUPFAM" id="SSF53098">
    <property type="entry name" value="Ribonuclease H-like"/>
    <property type="match status" value="1"/>
</dbReference>
<dbReference type="FunCoup" id="A0A7N2M2Z8">
    <property type="interactions" value="160"/>
</dbReference>
<keyword evidence="1" id="KW-0540">Nuclease</keyword>
<dbReference type="InParanoid" id="A0A7N2M2Z8"/>
<dbReference type="Gene3D" id="3.30.420.10">
    <property type="entry name" value="Ribonuclease H-like superfamily/Ribonuclease H"/>
    <property type="match status" value="1"/>
</dbReference>
<dbReference type="OMA" id="VTMGRWD"/>
<keyword evidence="2" id="KW-0378">Hydrolase</keyword>
<keyword evidence="6" id="KW-1185">Reference proteome</keyword>